<dbReference type="SMART" id="SM00960">
    <property type="entry name" value="Robl_LC7"/>
    <property type="match status" value="1"/>
</dbReference>
<reference evidence="3" key="3">
    <citation type="submission" date="2025-09" db="UniProtKB">
        <authorList>
            <consortium name="Ensembl"/>
        </authorList>
    </citation>
    <scope>IDENTIFICATION</scope>
</reference>
<evidence type="ECO:0000313" key="4">
    <source>
        <dbReference type="Proteomes" id="UP000005207"/>
    </source>
</evidence>
<evidence type="ECO:0000256" key="1">
    <source>
        <dbReference type="ARBA" id="ARBA00007191"/>
    </source>
</evidence>
<accession>A0A669F9J9</accession>
<reference evidence="3" key="2">
    <citation type="submission" date="2025-08" db="UniProtKB">
        <authorList>
            <consortium name="Ensembl"/>
        </authorList>
    </citation>
    <scope>IDENTIFICATION</scope>
</reference>
<dbReference type="Proteomes" id="UP000005207">
    <property type="component" value="Linkage group LG7"/>
</dbReference>
<dbReference type="PANTHER" id="PTHR10779">
    <property type="entry name" value="DYNEIN LIGHT CHAIN ROADBLOCK"/>
    <property type="match status" value="1"/>
</dbReference>
<evidence type="ECO:0000259" key="2">
    <source>
        <dbReference type="SMART" id="SM00960"/>
    </source>
</evidence>
<protein>
    <submittedName>
        <fullName evidence="3">Dynein light chain roadblock-type 2</fullName>
    </submittedName>
</protein>
<reference evidence="4" key="1">
    <citation type="submission" date="2012-01" db="EMBL/GenBank/DDBJ databases">
        <title>The Genome Sequence of Oreochromis niloticus (Nile Tilapia).</title>
        <authorList>
            <consortium name="Broad Institute Genome Assembly Team"/>
            <consortium name="Broad Institute Sequencing Platform"/>
            <person name="Di Palma F."/>
            <person name="Johnson J."/>
            <person name="Lander E.S."/>
            <person name="Lindblad-Toh K."/>
        </authorList>
    </citation>
    <scope>NUCLEOTIDE SEQUENCE [LARGE SCALE GENOMIC DNA]</scope>
</reference>
<dbReference type="InParanoid" id="A0A669F9J9"/>
<comment type="similarity">
    <text evidence="1">Belongs to the GAMAD family.</text>
</comment>
<organism evidence="3 4">
    <name type="scientific">Oreochromis niloticus</name>
    <name type="common">Nile tilapia</name>
    <name type="synonym">Tilapia nilotica</name>
    <dbReference type="NCBI Taxonomy" id="8128"/>
    <lineage>
        <taxon>Eukaryota</taxon>
        <taxon>Metazoa</taxon>
        <taxon>Chordata</taxon>
        <taxon>Craniata</taxon>
        <taxon>Vertebrata</taxon>
        <taxon>Euteleostomi</taxon>
        <taxon>Actinopterygii</taxon>
        <taxon>Neopterygii</taxon>
        <taxon>Teleostei</taxon>
        <taxon>Neoteleostei</taxon>
        <taxon>Acanthomorphata</taxon>
        <taxon>Ovalentaria</taxon>
        <taxon>Cichlomorphae</taxon>
        <taxon>Cichliformes</taxon>
        <taxon>Cichlidae</taxon>
        <taxon>African cichlids</taxon>
        <taxon>Pseudocrenilabrinae</taxon>
        <taxon>Oreochromini</taxon>
        <taxon>Oreochromis</taxon>
    </lineage>
</organism>
<dbReference type="AlphaFoldDB" id="A0A669F9J9"/>
<feature type="domain" description="Roadblock/LAMTOR2" evidence="2">
    <location>
        <begin position="10"/>
        <end position="98"/>
    </location>
</feature>
<dbReference type="Pfam" id="PF03259">
    <property type="entry name" value="Robl_LC7"/>
    <property type="match status" value="1"/>
</dbReference>
<evidence type="ECO:0000313" key="3">
    <source>
        <dbReference type="Ensembl" id="ENSONIP00000081462.1"/>
    </source>
</evidence>
<dbReference type="Gene3D" id="3.30.450.30">
    <property type="entry name" value="Dynein light chain 2a, cytoplasmic"/>
    <property type="match status" value="1"/>
</dbReference>
<proteinExistence type="inferred from homology"/>
<keyword evidence="4" id="KW-1185">Reference proteome</keyword>
<name>A0A669F9J9_ORENI</name>
<dbReference type="Ensembl" id="ENSONIT00000083971.1">
    <property type="protein sequence ID" value="ENSONIP00000081462.1"/>
    <property type="gene ID" value="ENSONIG00000036481.1"/>
</dbReference>
<dbReference type="InterPro" id="IPR004942">
    <property type="entry name" value="Roadblock/LAMTOR2_dom"/>
</dbReference>
<dbReference type="SUPFAM" id="SSF103196">
    <property type="entry name" value="Roadblock/LC7 domain"/>
    <property type="match status" value="1"/>
</dbReference>
<gene>
    <name evidence="3" type="primary">DYNLRB2</name>
    <name evidence="3" type="synonym">LOC100698024</name>
</gene>
<dbReference type="FunFam" id="3.30.450.30:FF:000011">
    <property type="entry name" value="Dynein light chain roadblock"/>
    <property type="match status" value="1"/>
</dbReference>
<sequence length="162" mass="18352">MFLVEQGEEVEAQMKRIEATKGVIGTLVVDPDGVPIRSTLDQSMTLQYAGQLRQLVILARSAVRDIDPQNDLSALRVRSKSNEIIVVTENNYLVIGIQKLPEPDVSMSREVGVLGVLQHHLLSAKRKRKKDRKVLKWVKIYFCCYLSFPPLNNQASWSNYVT</sequence>
<dbReference type="GeneTree" id="ENSGT00390000011067"/>